<protein>
    <recommendedName>
        <fullName evidence="5">Spindle pole body-associated protein cut12 domain-containing protein</fullName>
    </recommendedName>
</protein>
<dbReference type="EMBL" id="CP141884">
    <property type="protein sequence ID" value="WRT66472.1"/>
    <property type="molecule type" value="Genomic_DNA"/>
</dbReference>
<evidence type="ECO:0000256" key="2">
    <source>
        <dbReference type="SAM" id="MobiDB-lite"/>
    </source>
</evidence>
<feature type="compositionally biased region" description="Polar residues" evidence="2">
    <location>
        <begin position="32"/>
        <end position="46"/>
    </location>
</feature>
<evidence type="ECO:0000256" key="1">
    <source>
        <dbReference type="SAM" id="Coils"/>
    </source>
</evidence>
<proteinExistence type="predicted"/>
<name>A0ABZ1CXJ2_9TREE</name>
<dbReference type="GeneID" id="87955562"/>
<keyword evidence="4" id="KW-1185">Reference proteome</keyword>
<feature type="compositionally biased region" description="Basic and acidic residues" evidence="2">
    <location>
        <begin position="403"/>
        <end position="412"/>
    </location>
</feature>
<feature type="compositionally biased region" description="Low complexity" evidence="2">
    <location>
        <begin position="51"/>
        <end position="61"/>
    </location>
</feature>
<accession>A0ABZ1CXJ2</accession>
<feature type="compositionally biased region" description="Basic and acidic residues" evidence="2">
    <location>
        <begin position="147"/>
        <end position="158"/>
    </location>
</feature>
<evidence type="ECO:0000313" key="3">
    <source>
        <dbReference type="EMBL" id="WRT66472.1"/>
    </source>
</evidence>
<feature type="compositionally biased region" description="Polar residues" evidence="2">
    <location>
        <begin position="101"/>
        <end position="111"/>
    </location>
</feature>
<sequence>MVAAATRGDRSRFYNALARAAKHNETYRITSTHIEPFSPENSTSGSVPPESAARSTTTASRRFQDSLTYHDDTSKNKVEANDNDDHHYDDDDDDGWGSVPSGLQNQNRTNASKANEAIIARQVANEPIQDSKISLSRRNNPPVPDGTSERKEEEEKRAKGTRTPSPHDKVQSWVSSSTRTINTITPTKPPKVLHPDPYRQSFSQPTSKQRSFDHFSIQVEDNSDSPTRGASKQKPSKEDKMSYLVDEPGSYARKYMDTNQTNQNPLTDFGRPTYTHSNLNAEGRQRLSPHISSRIGIPSNLPSSNPFSATNIREYRNGEDGESINRARGHNVTDILEKERQNHLQRITELQKLIEEKNDYDSYQYRPNNTNTEGNETRILRQENTSLRLSLQTSNDIIKSAESRLAEMESRPSQHPSSSLELHEAKSEIDQLQIENRRLHESILSIDKELEDERSKRVKADYEAEGSKKSQSITAKSLTSFQNRVKELEEKLRIVEEKERVERERRDVNEKRIQTLETAKAQLEREYEAVNMRKQNAYREKETAISKYKATENQNTKLSDKLNLTRKEIQGLQARVEELMEELAQANESSKTDKSDVIDRKRLKEDLHRERETSDRLRSERNALRHQISTLKLHIRSKLSEPSEIHEPTPSEIHKPRFSLDSPVKLEYYSDKKDTVVEVAPSERPDYYNHMKDKDFEVIEDKTGKYAPQRITMEDVEGEETPKRSITSKPIEKPSSLKWTYSEAMRSLQPPKMTWQSQPLQPSKLDTPFKEGISLLHPELKVDNAPAVILSVADEQRPRWPDGYSDIEGPKNPFKIKMDKDELSSLSKDEIKVKEDPFADLDPLECSFSPKSPKIKTKVTMQSPSINERTLRQGLMDLLGSPQSIL</sequence>
<dbReference type="RefSeq" id="XP_062791212.1">
    <property type="nucleotide sequence ID" value="XM_062935161.1"/>
</dbReference>
<gene>
    <name evidence="3" type="ORF">IL334_003431</name>
</gene>
<feature type="compositionally biased region" description="Basic and acidic residues" evidence="2">
    <location>
        <begin position="62"/>
        <end position="89"/>
    </location>
</feature>
<feature type="region of interest" description="Disordered" evidence="2">
    <location>
        <begin position="639"/>
        <end position="658"/>
    </location>
</feature>
<reference evidence="3 4" key="1">
    <citation type="submission" date="2024-01" db="EMBL/GenBank/DDBJ databases">
        <title>Comparative genomics of Cryptococcus and Kwoniella reveals pathogenesis evolution and contrasting modes of karyotype evolution via chromosome fusion or intercentromeric recombination.</title>
        <authorList>
            <person name="Coelho M.A."/>
            <person name="David-Palma M."/>
            <person name="Shea T."/>
            <person name="Bowers K."/>
            <person name="McGinley-Smith S."/>
            <person name="Mohammad A.W."/>
            <person name="Gnirke A."/>
            <person name="Yurkov A.M."/>
            <person name="Nowrousian M."/>
            <person name="Sun S."/>
            <person name="Cuomo C.A."/>
            <person name="Heitman J."/>
        </authorList>
    </citation>
    <scope>NUCLEOTIDE SEQUENCE [LARGE SCALE GENOMIC DNA]</scope>
    <source>
        <strain evidence="3">CBS 11374</strain>
    </source>
</reference>
<organism evidence="3 4">
    <name type="scientific">Kwoniella shivajii</name>
    <dbReference type="NCBI Taxonomy" id="564305"/>
    <lineage>
        <taxon>Eukaryota</taxon>
        <taxon>Fungi</taxon>
        <taxon>Dikarya</taxon>
        <taxon>Basidiomycota</taxon>
        <taxon>Agaricomycotina</taxon>
        <taxon>Tremellomycetes</taxon>
        <taxon>Tremellales</taxon>
        <taxon>Cryptococcaceae</taxon>
        <taxon>Kwoniella</taxon>
    </lineage>
</organism>
<feature type="coiled-coil region" evidence="1">
    <location>
        <begin position="478"/>
        <end position="627"/>
    </location>
</feature>
<evidence type="ECO:0000313" key="4">
    <source>
        <dbReference type="Proteomes" id="UP001329825"/>
    </source>
</evidence>
<feature type="region of interest" description="Disordered" evidence="2">
    <location>
        <begin position="403"/>
        <end position="426"/>
    </location>
</feature>
<dbReference type="Proteomes" id="UP001329825">
    <property type="component" value="Chromosome 4"/>
</dbReference>
<evidence type="ECO:0008006" key="5">
    <source>
        <dbReference type="Google" id="ProtNLM"/>
    </source>
</evidence>
<feature type="region of interest" description="Disordered" evidence="2">
    <location>
        <begin position="32"/>
        <end position="111"/>
    </location>
</feature>
<feature type="compositionally biased region" description="Basic and acidic residues" evidence="2">
    <location>
        <begin position="639"/>
        <end position="655"/>
    </location>
</feature>
<keyword evidence="1" id="KW-0175">Coiled coil</keyword>
<feature type="region of interest" description="Disordered" evidence="2">
    <location>
        <begin position="129"/>
        <end position="243"/>
    </location>
</feature>
<feature type="compositionally biased region" description="Polar residues" evidence="2">
    <location>
        <begin position="200"/>
        <end position="209"/>
    </location>
</feature>
<feature type="compositionally biased region" description="Low complexity" evidence="2">
    <location>
        <begin position="175"/>
        <end position="186"/>
    </location>
</feature>